<dbReference type="GO" id="GO:0016787">
    <property type="term" value="F:hydrolase activity"/>
    <property type="evidence" value="ECO:0007669"/>
    <property type="project" value="UniProtKB-KW"/>
</dbReference>
<dbReference type="PANTHER" id="PTHR10000:SF8">
    <property type="entry name" value="HAD SUPERFAMILY HYDROLASE-LIKE, TYPE 3"/>
    <property type="match status" value="1"/>
</dbReference>
<dbReference type="Gene3D" id="3.40.50.1000">
    <property type="entry name" value="HAD superfamily/HAD-like"/>
    <property type="match status" value="1"/>
</dbReference>
<keyword evidence="1" id="KW-0378">Hydrolase</keyword>
<name>A0ABY8F9P9_9HYPH</name>
<dbReference type="Pfam" id="PF08282">
    <property type="entry name" value="Hydrolase_3"/>
    <property type="match status" value="1"/>
</dbReference>
<dbReference type="InterPro" id="IPR036412">
    <property type="entry name" value="HAD-like_sf"/>
</dbReference>
<evidence type="ECO:0000313" key="2">
    <source>
        <dbReference type="Proteomes" id="UP001209803"/>
    </source>
</evidence>
<dbReference type="RefSeq" id="WP_152499777.1">
    <property type="nucleotide sequence ID" value="NZ_CP120863.1"/>
</dbReference>
<dbReference type="SUPFAM" id="SSF56784">
    <property type="entry name" value="HAD-like"/>
    <property type="match status" value="1"/>
</dbReference>
<protein>
    <submittedName>
        <fullName evidence="1">HAD-IIB family hydrolase</fullName>
    </submittedName>
</protein>
<dbReference type="Proteomes" id="UP001209803">
    <property type="component" value="Chromosome"/>
</dbReference>
<dbReference type="NCBIfam" id="TIGR01484">
    <property type="entry name" value="HAD-SF-IIB"/>
    <property type="match status" value="1"/>
</dbReference>
<dbReference type="InterPro" id="IPR006379">
    <property type="entry name" value="HAD-SF_hydro_IIB"/>
</dbReference>
<sequence>MRPLDAMPAETAASIHTVMADIDDTLTTDGSLPAKAYSALERLKAAGFHVAAITGRPAGWCDMIARFWPVDGVVGENGALYYAYDRTARKMNRVFATSDTVRRHNQTRYEKIAERILKEVPGSAVSADQSFREADLAIDFCEDVAPLRQQDVERIKAIFEDEGAVAKVSSIHVNGWYGAYDKLTMTRRFTSDVLGVDLETEKDRIVFCGDSPNDAPMFGYFPNACGVANVLDFKGRIEAEPGWIASERGGAGFAELADVLIAAKKTSDRRISA</sequence>
<keyword evidence="2" id="KW-1185">Reference proteome</keyword>
<accession>A0ABY8F9P9</accession>
<dbReference type="InterPro" id="IPR023214">
    <property type="entry name" value="HAD_sf"/>
</dbReference>
<reference evidence="1 2" key="1">
    <citation type="submission" date="2023-03" db="EMBL/GenBank/DDBJ databases">
        <title>Roseibium porphyridii sp. nov. and Roseibium rhodosorbium sp. nov. isolated from marine algae, Porphyridium cruentum and Rhodosorus marinus, respectively.</title>
        <authorList>
            <person name="Lee M.W."/>
            <person name="Choi B.J."/>
            <person name="Lee J.K."/>
            <person name="Choi D.G."/>
            <person name="Baek J.H."/>
            <person name="Bayburt H."/>
            <person name="Kim J.M."/>
            <person name="Han D.M."/>
            <person name="Kim K.H."/>
            <person name="Jeon C.O."/>
        </authorList>
    </citation>
    <scope>NUCLEOTIDE SEQUENCE [LARGE SCALE GENOMIC DNA]</scope>
    <source>
        <strain evidence="1 2">KMA01</strain>
    </source>
</reference>
<dbReference type="Gene3D" id="3.90.1070.10">
    <property type="match status" value="1"/>
</dbReference>
<dbReference type="EMBL" id="CP120863">
    <property type="protein sequence ID" value="WFE90600.1"/>
    <property type="molecule type" value="Genomic_DNA"/>
</dbReference>
<dbReference type="PANTHER" id="PTHR10000">
    <property type="entry name" value="PHOSPHOSERINE PHOSPHATASE"/>
    <property type="match status" value="1"/>
</dbReference>
<proteinExistence type="predicted"/>
<gene>
    <name evidence="1" type="ORF">K1718_04430</name>
</gene>
<organism evidence="1 2">
    <name type="scientific">Roseibium porphyridii</name>
    <dbReference type="NCBI Taxonomy" id="2866279"/>
    <lineage>
        <taxon>Bacteria</taxon>
        <taxon>Pseudomonadati</taxon>
        <taxon>Pseudomonadota</taxon>
        <taxon>Alphaproteobacteria</taxon>
        <taxon>Hyphomicrobiales</taxon>
        <taxon>Stappiaceae</taxon>
        <taxon>Roseibium</taxon>
    </lineage>
</organism>
<evidence type="ECO:0000313" key="1">
    <source>
        <dbReference type="EMBL" id="WFE90600.1"/>
    </source>
</evidence>